<reference evidence="1" key="1">
    <citation type="submission" date="2020-03" db="EMBL/GenBank/DDBJ databases">
        <title>Solimonas marina sp. nov., isolated from deep seawater of the Pacific Ocean.</title>
        <authorList>
            <person name="Liu X."/>
            <person name="Lai Q."/>
            <person name="Sun F."/>
            <person name="Gai Y."/>
            <person name="Li G."/>
            <person name="Shao Z."/>
        </authorList>
    </citation>
    <scope>NUCLEOTIDE SEQUENCE</scope>
    <source>
        <strain evidence="1">C16B3</strain>
    </source>
</reference>
<dbReference type="EMBL" id="JAAVXB010000015">
    <property type="protein sequence ID" value="NKF24500.1"/>
    <property type="molecule type" value="Genomic_DNA"/>
</dbReference>
<evidence type="ECO:0000313" key="1">
    <source>
        <dbReference type="EMBL" id="NKF24500.1"/>
    </source>
</evidence>
<organism evidence="1 2">
    <name type="scientific">Solimonas marina</name>
    <dbReference type="NCBI Taxonomy" id="2714601"/>
    <lineage>
        <taxon>Bacteria</taxon>
        <taxon>Pseudomonadati</taxon>
        <taxon>Pseudomonadota</taxon>
        <taxon>Gammaproteobacteria</taxon>
        <taxon>Nevskiales</taxon>
        <taxon>Nevskiaceae</taxon>
        <taxon>Solimonas</taxon>
    </lineage>
</organism>
<dbReference type="AlphaFoldDB" id="A0A970B892"/>
<gene>
    <name evidence="1" type="ORF">G7Y82_19485</name>
</gene>
<evidence type="ECO:0000313" key="2">
    <source>
        <dbReference type="Proteomes" id="UP000653472"/>
    </source>
</evidence>
<accession>A0A970B892</accession>
<keyword evidence="2" id="KW-1185">Reference proteome</keyword>
<comment type="caution">
    <text evidence="1">The sequence shown here is derived from an EMBL/GenBank/DDBJ whole genome shotgun (WGS) entry which is preliminary data.</text>
</comment>
<dbReference type="Proteomes" id="UP000653472">
    <property type="component" value="Unassembled WGS sequence"/>
</dbReference>
<sequence>MMVEAKQTYLGVVEPYAKAFIYYLFEDYNSEQTEFTTEVQRRLEDIGEAYQDRVSLLMPNPRFAARIESEVKDKIQHVWWSLHGKLPGLLFSTKPLSQFDGASGEYVYFPFDALTAHGAAEVIVKVRRLANEQVSWDFLNPKKKEVKSVGKVILDAIEAKPGFAGFRIDLKKLKRS</sequence>
<protein>
    <submittedName>
        <fullName evidence="1">Uncharacterized protein</fullName>
    </submittedName>
</protein>
<proteinExistence type="predicted"/>
<dbReference type="RefSeq" id="WP_168149800.1">
    <property type="nucleotide sequence ID" value="NZ_JAAVXB010000015.1"/>
</dbReference>
<name>A0A970B892_9GAMM</name>